<organism evidence="2 3">
    <name type="scientific">Pedobacter cryotolerans</name>
    <dbReference type="NCBI Taxonomy" id="2571270"/>
    <lineage>
        <taxon>Bacteria</taxon>
        <taxon>Pseudomonadati</taxon>
        <taxon>Bacteroidota</taxon>
        <taxon>Sphingobacteriia</taxon>
        <taxon>Sphingobacteriales</taxon>
        <taxon>Sphingobacteriaceae</taxon>
        <taxon>Pedobacter</taxon>
    </lineage>
</organism>
<dbReference type="Proteomes" id="UP000310477">
    <property type="component" value="Unassembled WGS sequence"/>
</dbReference>
<evidence type="ECO:0000313" key="3">
    <source>
        <dbReference type="Proteomes" id="UP000310477"/>
    </source>
</evidence>
<evidence type="ECO:0000313" key="2">
    <source>
        <dbReference type="EMBL" id="TKC03396.1"/>
    </source>
</evidence>
<dbReference type="RefSeq" id="WP_136873971.1">
    <property type="nucleotide sequence ID" value="NZ_SWBO01000001.1"/>
</dbReference>
<feature type="transmembrane region" description="Helical" evidence="1">
    <location>
        <begin position="70"/>
        <end position="89"/>
    </location>
</feature>
<keyword evidence="1" id="KW-0472">Membrane</keyword>
<gene>
    <name evidence="2" type="ORF">FA045_02165</name>
</gene>
<feature type="transmembrane region" description="Helical" evidence="1">
    <location>
        <begin position="131"/>
        <end position="149"/>
    </location>
</feature>
<evidence type="ECO:0000256" key="1">
    <source>
        <dbReference type="SAM" id="Phobius"/>
    </source>
</evidence>
<feature type="transmembrane region" description="Helical" evidence="1">
    <location>
        <begin position="155"/>
        <end position="176"/>
    </location>
</feature>
<protein>
    <submittedName>
        <fullName evidence="2">Uncharacterized protein</fullName>
    </submittedName>
</protein>
<sequence>MASVTERIDLINSLELIGREKNEKVEMHLQSNFYILLLSCIAFSITFIIVLLAAITEVFGIDFRFNWNKTSLLVLLSINAYDAIGNALYKRIILKHLKFLETSSANNFDLQLNDDLADIASKLHQPLSRNIILGALMIIILIGCITQTFMDNQFIYYKFFIIPTLLFYVLASLNIWNNYKKLKANINEVESSQPSFSTV</sequence>
<dbReference type="EMBL" id="SWBO01000001">
    <property type="protein sequence ID" value="TKC03396.1"/>
    <property type="molecule type" value="Genomic_DNA"/>
</dbReference>
<reference evidence="2 3" key="1">
    <citation type="submission" date="2019-04" db="EMBL/GenBank/DDBJ databases">
        <title>Pedobacter sp. AR-2-6 sp. nov., isolated from Arctic soil.</title>
        <authorList>
            <person name="Dahal R.H."/>
            <person name="Kim D.-U."/>
        </authorList>
    </citation>
    <scope>NUCLEOTIDE SEQUENCE [LARGE SCALE GENOMIC DNA]</scope>
    <source>
        <strain evidence="2 3">AR-2-6</strain>
    </source>
</reference>
<comment type="caution">
    <text evidence="2">The sequence shown here is derived from an EMBL/GenBank/DDBJ whole genome shotgun (WGS) entry which is preliminary data.</text>
</comment>
<feature type="transmembrane region" description="Helical" evidence="1">
    <location>
        <begin position="33"/>
        <end position="55"/>
    </location>
</feature>
<dbReference type="AlphaFoldDB" id="A0A4U1CBG3"/>
<keyword evidence="3" id="KW-1185">Reference proteome</keyword>
<accession>A0A4U1CBG3</accession>
<name>A0A4U1CBG3_9SPHI</name>
<keyword evidence="1" id="KW-1133">Transmembrane helix</keyword>
<keyword evidence="1" id="KW-0812">Transmembrane</keyword>
<proteinExistence type="predicted"/>